<organism evidence="2 3">
    <name type="scientific">Tanacetum coccineum</name>
    <dbReference type="NCBI Taxonomy" id="301880"/>
    <lineage>
        <taxon>Eukaryota</taxon>
        <taxon>Viridiplantae</taxon>
        <taxon>Streptophyta</taxon>
        <taxon>Embryophyta</taxon>
        <taxon>Tracheophyta</taxon>
        <taxon>Spermatophyta</taxon>
        <taxon>Magnoliopsida</taxon>
        <taxon>eudicotyledons</taxon>
        <taxon>Gunneridae</taxon>
        <taxon>Pentapetalae</taxon>
        <taxon>asterids</taxon>
        <taxon>campanulids</taxon>
        <taxon>Asterales</taxon>
        <taxon>Asteraceae</taxon>
        <taxon>Asteroideae</taxon>
        <taxon>Anthemideae</taxon>
        <taxon>Anthemidinae</taxon>
        <taxon>Tanacetum</taxon>
    </lineage>
</organism>
<dbReference type="InterPro" id="IPR039537">
    <property type="entry name" value="Retrotran_Ty1/copia-like"/>
</dbReference>
<keyword evidence="3" id="KW-1185">Reference proteome</keyword>
<comment type="caution">
    <text evidence="2">The sequence shown here is derived from an EMBL/GenBank/DDBJ whole genome shotgun (WGS) entry which is preliminary data.</text>
</comment>
<reference evidence="2" key="2">
    <citation type="submission" date="2022-01" db="EMBL/GenBank/DDBJ databases">
        <authorList>
            <person name="Yamashiro T."/>
            <person name="Shiraishi A."/>
            <person name="Satake H."/>
            <person name="Nakayama K."/>
        </authorList>
    </citation>
    <scope>NUCLEOTIDE SEQUENCE</scope>
</reference>
<proteinExistence type="predicted"/>
<dbReference type="SUPFAM" id="SSF53098">
    <property type="entry name" value="Ribonuclease H-like"/>
    <property type="match status" value="1"/>
</dbReference>
<reference evidence="2" key="1">
    <citation type="journal article" date="2022" name="Int. J. Mol. Sci.">
        <title>Draft Genome of Tanacetum Coccineum: Genomic Comparison of Closely Related Tanacetum-Family Plants.</title>
        <authorList>
            <person name="Yamashiro T."/>
            <person name="Shiraishi A."/>
            <person name="Nakayama K."/>
            <person name="Satake H."/>
        </authorList>
    </citation>
    <scope>NUCLEOTIDE SEQUENCE</scope>
</reference>
<dbReference type="EMBL" id="BQNB010014166">
    <property type="protein sequence ID" value="GJT24836.1"/>
    <property type="molecule type" value="Genomic_DNA"/>
</dbReference>
<protein>
    <submittedName>
        <fullName evidence="2">Ribonuclease H-like domain-containing protein</fullName>
    </submittedName>
</protein>
<dbReference type="InterPro" id="IPR036397">
    <property type="entry name" value="RNaseH_sf"/>
</dbReference>
<dbReference type="Proteomes" id="UP001151760">
    <property type="component" value="Unassembled WGS sequence"/>
</dbReference>
<gene>
    <name evidence="2" type="ORF">Tco_0894773</name>
</gene>
<evidence type="ECO:0000313" key="2">
    <source>
        <dbReference type="EMBL" id="GJT24836.1"/>
    </source>
</evidence>
<evidence type="ECO:0000313" key="3">
    <source>
        <dbReference type="Proteomes" id="UP001151760"/>
    </source>
</evidence>
<evidence type="ECO:0000259" key="1">
    <source>
        <dbReference type="PROSITE" id="PS50994"/>
    </source>
</evidence>
<feature type="domain" description="Integrase catalytic" evidence="1">
    <location>
        <begin position="169"/>
        <end position="266"/>
    </location>
</feature>
<dbReference type="InterPro" id="IPR025724">
    <property type="entry name" value="GAG-pre-integrase_dom"/>
</dbReference>
<dbReference type="InterPro" id="IPR012337">
    <property type="entry name" value="RNaseH-like_sf"/>
</dbReference>
<dbReference type="Pfam" id="PF13976">
    <property type="entry name" value="gag_pre-integrs"/>
    <property type="match status" value="1"/>
</dbReference>
<name>A0ABQ5CCN7_9ASTR</name>
<accession>A0ABQ5CCN7</accession>
<dbReference type="InterPro" id="IPR001584">
    <property type="entry name" value="Integrase_cat-core"/>
</dbReference>
<dbReference type="PANTHER" id="PTHR42648:SF24">
    <property type="entry name" value="INTEGRASE CATALYTIC DOMAIN-CONTAINING PROTEIN"/>
    <property type="match status" value="1"/>
</dbReference>
<dbReference type="Gene3D" id="3.30.420.10">
    <property type="entry name" value="Ribonuclease H-like superfamily/Ribonuclease H"/>
    <property type="match status" value="1"/>
</dbReference>
<dbReference type="PROSITE" id="PS50994">
    <property type="entry name" value="INTEGRASE"/>
    <property type="match status" value="1"/>
</dbReference>
<dbReference type="Pfam" id="PF00665">
    <property type="entry name" value="rve"/>
    <property type="match status" value="1"/>
</dbReference>
<sequence length="290" mass="32966">MIISTVNMFGIIDISDLNLNVGHPNGTLAKTKYVGNLKLSDNVVLFDVLVVPEYCVSLLSVNKLIRDNRLFVRFTKSKCYIQDLHHNKIIRIASENGGLYLFDTPSSFSSNCQTLGNMTATCYVSKSLWHNRLGHPSDQAVDVLHSKLNFTKDFYVSPCDICHKAKQTREPSPLSDHKTTSIGELIHLDLWGPYKVISKDGLKYFMTILDDYTRAVWVYLIKTKDEVYGLFVSFINLIHNQFKCSIKNVRSDNGTEFMNNKMSELLLFIKLPVLILLSKLALLRESTCIC</sequence>
<dbReference type="PANTHER" id="PTHR42648">
    <property type="entry name" value="TRANSPOSASE, PUTATIVE-RELATED"/>
    <property type="match status" value="1"/>
</dbReference>